<dbReference type="SUPFAM" id="SSF55729">
    <property type="entry name" value="Acyl-CoA N-acyltransferases (Nat)"/>
    <property type="match status" value="1"/>
</dbReference>
<dbReference type="RefSeq" id="WP_106616860.1">
    <property type="nucleotide sequence ID" value="NZ_PYAX01000006.1"/>
</dbReference>
<keyword evidence="1" id="KW-0808">Transferase</keyword>
<keyword evidence="4" id="KW-0689">Ribosomal protein</keyword>
<dbReference type="AlphaFoldDB" id="A0A2P8I8N9"/>
<keyword evidence="2" id="KW-0012">Acyltransferase</keyword>
<proteinExistence type="predicted"/>
<evidence type="ECO:0000259" key="3">
    <source>
        <dbReference type="PROSITE" id="PS51186"/>
    </source>
</evidence>
<dbReference type="EMBL" id="PYAX01000006">
    <property type="protein sequence ID" value="PSL54839.1"/>
    <property type="molecule type" value="Genomic_DNA"/>
</dbReference>
<reference evidence="4 5" key="1">
    <citation type="submission" date="2018-03" db="EMBL/GenBank/DDBJ databases">
        <title>Genomic Encyclopedia of Type Strains, Phase III (KMG-III): the genomes of soil and plant-associated and newly described type strains.</title>
        <authorList>
            <person name="Whitman W."/>
        </authorList>
    </citation>
    <scope>NUCLEOTIDE SEQUENCE [LARGE SCALE GENOMIC DNA]</scope>
    <source>
        <strain evidence="4 5">CGMCC 4.7097</strain>
    </source>
</reference>
<dbReference type="InterPro" id="IPR000182">
    <property type="entry name" value="GNAT_dom"/>
</dbReference>
<organism evidence="4 5">
    <name type="scientific">Saccharothrix carnea</name>
    <dbReference type="NCBI Taxonomy" id="1280637"/>
    <lineage>
        <taxon>Bacteria</taxon>
        <taxon>Bacillati</taxon>
        <taxon>Actinomycetota</taxon>
        <taxon>Actinomycetes</taxon>
        <taxon>Pseudonocardiales</taxon>
        <taxon>Pseudonocardiaceae</taxon>
        <taxon>Saccharothrix</taxon>
    </lineage>
</organism>
<dbReference type="OrthoDB" id="149709at2"/>
<dbReference type="PROSITE" id="PS51186">
    <property type="entry name" value="GNAT"/>
    <property type="match status" value="1"/>
</dbReference>
<dbReference type="Proteomes" id="UP000241118">
    <property type="component" value="Unassembled WGS sequence"/>
</dbReference>
<feature type="domain" description="N-acetyltransferase" evidence="3">
    <location>
        <begin position="105"/>
        <end position="263"/>
    </location>
</feature>
<evidence type="ECO:0000256" key="1">
    <source>
        <dbReference type="ARBA" id="ARBA00022679"/>
    </source>
</evidence>
<keyword evidence="5" id="KW-1185">Reference proteome</keyword>
<comment type="caution">
    <text evidence="4">The sequence shown here is derived from an EMBL/GenBank/DDBJ whole genome shotgun (WGS) entry which is preliminary data.</text>
</comment>
<accession>A0A2P8I8N9</accession>
<dbReference type="GO" id="GO:0005840">
    <property type="term" value="C:ribosome"/>
    <property type="evidence" value="ECO:0007669"/>
    <property type="project" value="UniProtKB-KW"/>
</dbReference>
<evidence type="ECO:0000256" key="2">
    <source>
        <dbReference type="ARBA" id="ARBA00023315"/>
    </source>
</evidence>
<dbReference type="InterPro" id="IPR050832">
    <property type="entry name" value="Bact_Acetyltransf"/>
</dbReference>
<sequence length="263" mass="28904">MDPLLPAMAPVDDPYSFSELPEDALNATWGALRTHSLHWHPGADLDDLLRRWPLSGGGDHDTAALVTVPSRAVEAADVLARHGFAPLLVTAARLPGRGYDGRSTVKIRPLTPEHLDVAVELNLDTARFDSRFGMVTARPSSAVRLRELITSLLERPEPCGWLAERDGEVVGFLYYDLPGHSDWIATRTSVRPVAYLGLLGVREDARGGGIGAALTDHAHERLDDAGVGVTLLHHALPNPLSTPFWYSHGYRPLWTTWQRRPAR</sequence>
<dbReference type="PANTHER" id="PTHR43877">
    <property type="entry name" value="AMINOALKYLPHOSPHONATE N-ACETYLTRANSFERASE-RELATED-RELATED"/>
    <property type="match status" value="1"/>
</dbReference>
<dbReference type="CDD" id="cd04301">
    <property type="entry name" value="NAT_SF"/>
    <property type="match status" value="1"/>
</dbReference>
<evidence type="ECO:0000313" key="4">
    <source>
        <dbReference type="EMBL" id="PSL54839.1"/>
    </source>
</evidence>
<protein>
    <submittedName>
        <fullName evidence="4">Ribosomal protein S18 acetylase RimI-like enzyme</fullName>
    </submittedName>
</protein>
<dbReference type="GO" id="GO:0016747">
    <property type="term" value="F:acyltransferase activity, transferring groups other than amino-acyl groups"/>
    <property type="evidence" value="ECO:0007669"/>
    <property type="project" value="InterPro"/>
</dbReference>
<keyword evidence="4" id="KW-0687">Ribonucleoprotein</keyword>
<dbReference type="Gene3D" id="3.40.630.30">
    <property type="match status" value="1"/>
</dbReference>
<gene>
    <name evidence="4" type="ORF">B0I31_106358</name>
</gene>
<dbReference type="Pfam" id="PF00583">
    <property type="entry name" value="Acetyltransf_1"/>
    <property type="match status" value="1"/>
</dbReference>
<dbReference type="InterPro" id="IPR016181">
    <property type="entry name" value="Acyl_CoA_acyltransferase"/>
</dbReference>
<name>A0A2P8I8N9_SACCR</name>
<evidence type="ECO:0000313" key="5">
    <source>
        <dbReference type="Proteomes" id="UP000241118"/>
    </source>
</evidence>